<dbReference type="Gene3D" id="3.80.10.10">
    <property type="entry name" value="Ribonuclease Inhibitor"/>
    <property type="match status" value="3"/>
</dbReference>
<evidence type="ECO:0000256" key="11">
    <source>
        <dbReference type="SAM" id="SignalP"/>
    </source>
</evidence>
<dbReference type="GO" id="GO:0009791">
    <property type="term" value="P:post-embryonic development"/>
    <property type="evidence" value="ECO:0007669"/>
    <property type="project" value="UniProtKB-ARBA"/>
</dbReference>
<dbReference type="Proteomes" id="UP001295469">
    <property type="component" value="Chromosome A07"/>
</dbReference>
<keyword evidence="3" id="KW-0433">Leucine-rich repeat</keyword>
<dbReference type="SUPFAM" id="SSF52047">
    <property type="entry name" value="RNI-like"/>
    <property type="match status" value="1"/>
</dbReference>
<evidence type="ECO:0000256" key="9">
    <source>
        <dbReference type="ARBA" id="ARBA00023180"/>
    </source>
</evidence>
<dbReference type="InterPro" id="IPR003591">
    <property type="entry name" value="Leu-rich_rpt_typical-subtyp"/>
</dbReference>
<feature type="chain" id="PRO_5032658987" evidence="11">
    <location>
        <begin position="24"/>
        <end position="829"/>
    </location>
</feature>
<dbReference type="Pfam" id="PF00560">
    <property type="entry name" value="LRR_1"/>
    <property type="match status" value="10"/>
</dbReference>
<evidence type="ECO:0000256" key="10">
    <source>
        <dbReference type="SAM" id="Phobius"/>
    </source>
</evidence>
<accession>A0A816ZDP8</accession>
<evidence type="ECO:0000256" key="1">
    <source>
        <dbReference type="ARBA" id="ARBA00004167"/>
    </source>
</evidence>
<dbReference type="PANTHER" id="PTHR48056:SF34">
    <property type="entry name" value="LRR RECEPTOR-LIKE SERINE_THREONINE-PROTEIN KINASE ERL1"/>
    <property type="match status" value="1"/>
</dbReference>
<evidence type="ECO:0000256" key="7">
    <source>
        <dbReference type="ARBA" id="ARBA00022989"/>
    </source>
</evidence>
<dbReference type="InterPro" id="IPR001611">
    <property type="entry name" value="Leu-rich_rpt"/>
</dbReference>
<organism evidence="13">
    <name type="scientific">Brassica napus</name>
    <name type="common">Rape</name>
    <dbReference type="NCBI Taxonomy" id="3708"/>
    <lineage>
        <taxon>Eukaryota</taxon>
        <taxon>Viridiplantae</taxon>
        <taxon>Streptophyta</taxon>
        <taxon>Embryophyta</taxon>
        <taxon>Tracheophyta</taxon>
        <taxon>Spermatophyta</taxon>
        <taxon>Magnoliopsida</taxon>
        <taxon>eudicotyledons</taxon>
        <taxon>Gunneridae</taxon>
        <taxon>Pentapetalae</taxon>
        <taxon>rosids</taxon>
        <taxon>malvids</taxon>
        <taxon>Brassicales</taxon>
        <taxon>Brassicaceae</taxon>
        <taxon>Brassiceae</taxon>
        <taxon>Brassica</taxon>
    </lineage>
</organism>
<dbReference type="OMA" id="ETENPPW"/>
<proteinExistence type="inferred from homology"/>
<feature type="transmembrane region" description="Helical" evidence="10">
    <location>
        <begin position="784"/>
        <end position="805"/>
    </location>
</feature>
<dbReference type="SMART" id="SM00365">
    <property type="entry name" value="LRR_SD22"/>
    <property type="match status" value="5"/>
</dbReference>
<evidence type="ECO:0000256" key="3">
    <source>
        <dbReference type="ARBA" id="ARBA00022614"/>
    </source>
</evidence>
<dbReference type="AlphaFoldDB" id="A0A816ZDP8"/>
<dbReference type="FunFam" id="3.80.10.10:FF:000233">
    <property type="entry name" value="Leucine-rich repeat receptor-like protein kinase TDR"/>
    <property type="match status" value="1"/>
</dbReference>
<comment type="subcellular location">
    <subcellularLocation>
        <location evidence="1">Membrane</location>
        <topology evidence="1">Single-pass membrane protein</topology>
    </subcellularLocation>
</comment>
<dbReference type="InterPro" id="IPR032675">
    <property type="entry name" value="LRR_dom_sf"/>
</dbReference>
<evidence type="ECO:0000313" key="13">
    <source>
        <dbReference type="EMBL" id="CAF2199764.1"/>
    </source>
</evidence>
<evidence type="ECO:0000256" key="5">
    <source>
        <dbReference type="ARBA" id="ARBA00022729"/>
    </source>
</evidence>
<dbReference type="SMART" id="SM00369">
    <property type="entry name" value="LRR_TYP"/>
    <property type="match status" value="9"/>
</dbReference>
<feature type="domain" description="Leucine-rich repeat-containing N-terminal plant-type" evidence="12">
    <location>
        <begin position="30"/>
        <end position="75"/>
    </location>
</feature>
<reference evidence="13" key="1">
    <citation type="submission" date="2021-01" db="EMBL/GenBank/DDBJ databases">
        <authorList>
            <consortium name="Genoscope - CEA"/>
            <person name="William W."/>
        </authorList>
    </citation>
    <scope>NUCLEOTIDE SEQUENCE</scope>
</reference>
<keyword evidence="6" id="KW-0677">Repeat</keyword>
<evidence type="ECO:0000256" key="6">
    <source>
        <dbReference type="ARBA" id="ARBA00022737"/>
    </source>
</evidence>
<dbReference type="FunFam" id="3.80.10.10:FF:000111">
    <property type="entry name" value="LRR receptor-like serine/threonine-protein kinase ERECTA"/>
    <property type="match status" value="1"/>
</dbReference>
<keyword evidence="8 10" id="KW-0472">Membrane</keyword>
<gene>
    <name evidence="13" type="ORF">DARMORV10_A07P40030.1</name>
</gene>
<evidence type="ECO:0000256" key="8">
    <source>
        <dbReference type="ARBA" id="ARBA00023136"/>
    </source>
</evidence>
<keyword evidence="4 10" id="KW-0812">Transmembrane</keyword>
<dbReference type="PRINTS" id="PR00019">
    <property type="entry name" value="LEURICHRPT"/>
</dbReference>
<dbReference type="GO" id="GO:0016020">
    <property type="term" value="C:membrane"/>
    <property type="evidence" value="ECO:0007669"/>
    <property type="project" value="UniProtKB-SubCell"/>
</dbReference>
<dbReference type="Gramene" id="CDX96522">
    <property type="protein sequence ID" value="CDX96522"/>
    <property type="gene ID" value="GSBRNA2T00102705001"/>
</dbReference>
<keyword evidence="5 11" id="KW-0732">Signal</keyword>
<dbReference type="InterPro" id="IPR013210">
    <property type="entry name" value="LRR_N_plant-typ"/>
</dbReference>
<dbReference type="EMBL" id="HG994361">
    <property type="protein sequence ID" value="CAF2199764.1"/>
    <property type="molecule type" value="Genomic_DNA"/>
</dbReference>
<keyword evidence="7 10" id="KW-1133">Transmembrane helix</keyword>
<evidence type="ECO:0000256" key="4">
    <source>
        <dbReference type="ARBA" id="ARBA00022692"/>
    </source>
</evidence>
<keyword evidence="9" id="KW-0325">Glycoprotein</keyword>
<sequence>MEGKVFLRKYLIWVILLLGQLHGYKSCVEKERKALLDLKQYLISVSVEGQSDYVLPTWTNDTKSHCCWWEGVKCNSTSGRVTKIAYSDLHLKESCFFNLSLLHPFEDVRSLDLSFNSFSGLFDDVEGYKSLGRLRNLEILDFSFNSFNNSIFPFLDAATSLTTLSLSGNSFNGPFPDKELTDLTNLQVLDLSANRFNGSLSMIMFLGKAIFLCVILSCGSFTCPEEAESSGSKLICEMKNMQELNLRGNKLLGQFPLCLTVLTGLQYLDLSANQLTGRVPSSLGNLGSLKHLSLLDNNFEGLFSFGLLANLSELRVFKIGSKSKSFQVDSINNAFNHMLPEDIGWVLPHLLYINLANNGFHGYLPSSLGNMKELSYLDLSHNSFHGKLPRSFVMGCYSMEILTLSHNKLSGEVFPESVNFTRIRKLSMDNNLFTGKVGQGLRNFKYLSLLDISNNNLTGVIPSWIGEFTYLYELQLSDNSLEGEIPISLFNLTDLLLLDLSANLLTGGIPPHVNSERTVVLLLQDNKLSGVIPNTLLTNVSVLDLRNNRLSGNIPAFTNTQDTHTLLLRGNNLTGSIPRQLCGLRNLKLFDLANNRLNGSIPSCFSNTSFVLRKKDTLVDRNQIKIEFATKHRYDAYLGGNLNLLFGMDLSGNELSGDIPAELGGLVELQALNLSHNELSGSIPESFSGLKNVESLDLSFNRLQGRIPSQLTELCSLAVFDVSFNNLSGVIPQGKQFNTFGTQSYLGNYLLCGKPTNTSCGSSNFQEPDNEAEAEESTVDMVSFYWSLAAAYVTILLGLFTSLSFDSPWSRFWFYLVDAFIHKAKNLLR</sequence>
<name>A0A816ZDP8_BRANA</name>
<comment type="similarity">
    <text evidence="2">Belongs to the RLP family.</text>
</comment>
<evidence type="ECO:0000259" key="12">
    <source>
        <dbReference type="Pfam" id="PF08263"/>
    </source>
</evidence>
<feature type="signal peptide" evidence="11">
    <location>
        <begin position="1"/>
        <end position="23"/>
    </location>
</feature>
<protein>
    <submittedName>
        <fullName evidence="13">(rape) hypothetical protein</fullName>
    </submittedName>
</protein>
<evidence type="ECO:0000256" key="2">
    <source>
        <dbReference type="ARBA" id="ARBA00009592"/>
    </source>
</evidence>
<dbReference type="SUPFAM" id="SSF52058">
    <property type="entry name" value="L domain-like"/>
    <property type="match status" value="2"/>
</dbReference>
<dbReference type="Pfam" id="PF08263">
    <property type="entry name" value="LRRNT_2"/>
    <property type="match status" value="1"/>
</dbReference>
<dbReference type="PANTHER" id="PTHR48056">
    <property type="entry name" value="LRR RECEPTOR-LIKE SERINE/THREONINE-PROTEIN KINASE-RELATED"/>
    <property type="match status" value="1"/>
</dbReference>
<dbReference type="InterPro" id="IPR050647">
    <property type="entry name" value="Plant_LRR-RLKs"/>
</dbReference>